<keyword evidence="2 9" id="KW-0479">Metal-binding</keyword>
<evidence type="ECO:0000256" key="7">
    <source>
        <dbReference type="ARBA" id="ARBA00047989"/>
    </source>
</evidence>
<reference evidence="11" key="1">
    <citation type="submission" date="2021-01" db="EMBL/GenBank/DDBJ databases">
        <title>Genome public.</title>
        <authorList>
            <person name="Liu C."/>
            <person name="Sun Q."/>
        </authorList>
    </citation>
    <scope>NUCLEOTIDE SEQUENCE</scope>
    <source>
        <strain evidence="11">YIM B02565</strain>
    </source>
</reference>
<comment type="function">
    <text evidence="9">Catalyzes the hydrolytic deamination of adenosine and 2-deoxyadenosine.</text>
</comment>
<comment type="catalytic activity">
    <reaction evidence="7">
        <text>adenosine + H2O + H(+) = inosine + NH4(+)</text>
        <dbReference type="Rhea" id="RHEA:24408"/>
        <dbReference type="ChEBI" id="CHEBI:15377"/>
        <dbReference type="ChEBI" id="CHEBI:15378"/>
        <dbReference type="ChEBI" id="CHEBI:16335"/>
        <dbReference type="ChEBI" id="CHEBI:17596"/>
        <dbReference type="ChEBI" id="CHEBI:28938"/>
        <dbReference type="EC" id="3.5.4.4"/>
    </reaction>
    <physiologicalReaction direction="left-to-right" evidence="7">
        <dbReference type="Rhea" id="RHEA:24409"/>
    </physiologicalReaction>
</comment>
<evidence type="ECO:0000256" key="6">
    <source>
        <dbReference type="ARBA" id="ARBA00031852"/>
    </source>
</evidence>
<dbReference type="RefSeq" id="WP_202767821.1">
    <property type="nucleotide sequence ID" value="NZ_JAESWA010000022.1"/>
</dbReference>
<evidence type="ECO:0000259" key="10">
    <source>
        <dbReference type="Pfam" id="PF00962"/>
    </source>
</evidence>
<evidence type="ECO:0000313" key="12">
    <source>
        <dbReference type="Proteomes" id="UP000623681"/>
    </source>
</evidence>
<comment type="caution">
    <text evidence="11">The sequence shown here is derived from an EMBL/GenBank/DDBJ whole genome shotgun (WGS) entry which is preliminary data.</text>
</comment>
<evidence type="ECO:0000256" key="3">
    <source>
        <dbReference type="ARBA" id="ARBA00022801"/>
    </source>
</evidence>
<dbReference type="EMBL" id="JAESWA010000022">
    <property type="protein sequence ID" value="MBL4932466.1"/>
    <property type="molecule type" value="Genomic_DNA"/>
</dbReference>
<dbReference type="GO" id="GO:0005829">
    <property type="term" value="C:cytosol"/>
    <property type="evidence" value="ECO:0007669"/>
    <property type="project" value="TreeGrafter"/>
</dbReference>
<dbReference type="HAMAP" id="MF_00540">
    <property type="entry name" value="A_deaminase"/>
    <property type="match status" value="1"/>
</dbReference>
<keyword evidence="3 9" id="KW-0378">Hydrolase</keyword>
<feature type="binding site" evidence="9">
    <location>
        <position position="173"/>
    </location>
    <ligand>
        <name>substrate</name>
    </ligand>
</feature>
<dbReference type="InterPro" id="IPR028893">
    <property type="entry name" value="A_deaminase"/>
</dbReference>
<evidence type="ECO:0000256" key="4">
    <source>
        <dbReference type="ARBA" id="ARBA00022833"/>
    </source>
</evidence>
<dbReference type="AlphaFoldDB" id="A0A937FJ59"/>
<feature type="active site" description="Proton donor" evidence="9">
    <location>
        <position position="203"/>
    </location>
</feature>
<feature type="binding site" evidence="9">
    <location>
        <position position="18"/>
    </location>
    <ligand>
        <name>Zn(2+)</name>
        <dbReference type="ChEBI" id="CHEBI:29105"/>
        <note>catalytic</note>
    </ligand>
</feature>
<keyword evidence="5 9" id="KW-0546">Nucleotide metabolism</keyword>
<comment type="similarity">
    <text evidence="9">Belongs to the metallo-dependent hydrolases superfamily. Adenosine and AMP deaminases family. Adenosine deaminase subfamily.</text>
</comment>
<dbReference type="Proteomes" id="UP000623681">
    <property type="component" value="Unassembled WGS sequence"/>
</dbReference>
<dbReference type="Pfam" id="PF00962">
    <property type="entry name" value="A_deaminase"/>
    <property type="match status" value="1"/>
</dbReference>
<evidence type="ECO:0000256" key="8">
    <source>
        <dbReference type="ARBA" id="ARBA00049213"/>
    </source>
</evidence>
<evidence type="ECO:0000256" key="1">
    <source>
        <dbReference type="ARBA" id="ARBA00012784"/>
    </source>
</evidence>
<dbReference type="EC" id="3.5.4.4" evidence="1 9"/>
<dbReference type="GO" id="GO:0004000">
    <property type="term" value="F:adenosine deaminase activity"/>
    <property type="evidence" value="ECO:0007669"/>
    <property type="project" value="UniProtKB-UniRule"/>
</dbReference>
<dbReference type="GO" id="GO:0043103">
    <property type="term" value="P:hypoxanthine salvage"/>
    <property type="evidence" value="ECO:0007669"/>
    <property type="project" value="TreeGrafter"/>
</dbReference>
<proteinExistence type="inferred from homology"/>
<feature type="binding site" evidence="9">
    <location>
        <position position="16"/>
    </location>
    <ligand>
        <name>Zn(2+)</name>
        <dbReference type="ChEBI" id="CHEBI:29105"/>
        <note>catalytic</note>
    </ligand>
</feature>
<dbReference type="CDD" id="cd01320">
    <property type="entry name" value="ADA"/>
    <property type="match status" value="1"/>
</dbReference>
<dbReference type="InterPro" id="IPR006330">
    <property type="entry name" value="Ado/ade_deaminase"/>
</dbReference>
<dbReference type="NCBIfam" id="TIGR01430">
    <property type="entry name" value="aden_deam"/>
    <property type="match status" value="1"/>
</dbReference>
<dbReference type="InterPro" id="IPR032466">
    <property type="entry name" value="Metal_Hydrolase"/>
</dbReference>
<evidence type="ECO:0000256" key="2">
    <source>
        <dbReference type="ARBA" id="ARBA00022723"/>
    </source>
</evidence>
<feature type="domain" description="Adenosine deaminase" evidence="10">
    <location>
        <begin position="11"/>
        <end position="334"/>
    </location>
</feature>
<dbReference type="PANTHER" id="PTHR11409:SF43">
    <property type="entry name" value="ADENOSINE DEAMINASE"/>
    <property type="match status" value="1"/>
</dbReference>
<evidence type="ECO:0000313" key="11">
    <source>
        <dbReference type="EMBL" id="MBL4932466.1"/>
    </source>
</evidence>
<keyword evidence="12" id="KW-1185">Reference proteome</keyword>
<evidence type="ECO:0000256" key="9">
    <source>
        <dbReference type="HAMAP-Rule" id="MF_00540"/>
    </source>
</evidence>
<dbReference type="GO" id="GO:0046103">
    <property type="term" value="P:inosine biosynthetic process"/>
    <property type="evidence" value="ECO:0007669"/>
    <property type="project" value="TreeGrafter"/>
</dbReference>
<evidence type="ECO:0000256" key="5">
    <source>
        <dbReference type="ARBA" id="ARBA00023080"/>
    </source>
</evidence>
<keyword evidence="4 9" id="KW-0862">Zinc</keyword>
<feature type="binding site" evidence="9">
    <location>
        <position position="20"/>
    </location>
    <ligand>
        <name>substrate</name>
    </ligand>
</feature>
<dbReference type="GO" id="GO:0008270">
    <property type="term" value="F:zinc ion binding"/>
    <property type="evidence" value="ECO:0007669"/>
    <property type="project" value="UniProtKB-UniRule"/>
</dbReference>
<dbReference type="InterPro" id="IPR001365">
    <property type="entry name" value="A_deaminase_dom"/>
</dbReference>
<dbReference type="GO" id="GO:0006154">
    <property type="term" value="P:adenosine catabolic process"/>
    <property type="evidence" value="ECO:0007669"/>
    <property type="project" value="TreeGrafter"/>
</dbReference>
<dbReference type="SUPFAM" id="SSF51556">
    <property type="entry name" value="Metallo-dependent hydrolases"/>
    <property type="match status" value="1"/>
</dbReference>
<feature type="binding site" evidence="9">
    <location>
        <position position="281"/>
    </location>
    <ligand>
        <name>Zn(2+)</name>
        <dbReference type="ChEBI" id="CHEBI:29105"/>
        <note>catalytic</note>
    </ligand>
</feature>
<protein>
    <recommendedName>
        <fullName evidence="1 9">Adenosine deaminase</fullName>
        <ecNumber evidence="1 9">3.5.4.4</ecNumber>
    </recommendedName>
    <alternativeName>
        <fullName evidence="6 9">Adenosine aminohydrolase</fullName>
    </alternativeName>
</protein>
<feature type="binding site" evidence="9">
    <location>
        <position position="18"/>
    </location>
    <ligand>
        <name>substrate</name>
    </ligand>
</feature>
<comment type="catalytic activity">
    <reaction evidence="8">
        <text>2'-deoxyadenosine + H2O + H(+) = 2'-deoxyinosine + NH4(+)</text>
        <dbReference type="Rhea" id="RHEA:28190"/>
        <dbReference type="ChEBI" id="CHEBI:15377"/>
        <dbReference type="ChEBI" id="CHEBI:15378"/>
        <dbReference type="ChEBI" id="CHEBI:17256"/>
        <dbReference type="ChEBI" id="CHEBI:28938"/>
        <dbReference type="ChEBI" id="CHEBI:28997"/>
        <dbReference type="EC" id="3.5.4.4"/>
    </reaction>
    <physiologicalReaction direction="left-to-right" evidence="8">
        <dbReference type="Rhea" id="RHEA:28191"/>
    </physiologicalReaction>
</comment>
<dbReference type="GO" id="GO:0009168">
    <property type="term" value="P:purine ribonucleoside monophosphate biosynthetic process"/>
    <property type="evidence" value="ECO:0007669"/>
    <property type="project" value="UniProtKB-UniRule"/>
</dbReference>
<feature type="binding site" evidence="9">
    <location>
        <position position="200"/>
    </location>
    <ligand>
        <name>Zn(2+)</name>
        <dbReference type="ChEBI" id="CHEBI:29105"/>
        <note>catalytic</note>
    </ligand>
</feature>
<sequence length="339" mass="38559">MNVIEDIQRMPKIELHLHLDGSTRKETIWELLNELGENPFSSYEELNNILSIDGKCESLKEYLEAFYFPVKVMQTKEVLTRVSEELAQDLAKEGVIYSEIRFAPYFHQQKGLSIEEVIEAVLKGLSKGERKYKVKSRLIICTMRGFPIEKNIDLVKRAAAFLNKGVVAIDLAGNEHDFPPEESKEVFKLAKSLGFHITVHAGETGKEENIEKAINILGAERIGHGVFAYKNPNILKLIKEKSVFLEMCPTSNLNTNAVKSLLEHPIKTYYDNGLKVTINTDNRTVSNVSLSSEINNIIDKLGFSIEDLERITHYAVEAAFCSSEDKEWLKNIVENYYNK</sequence>
<comment type="caution">
    <text evidence="9">Lacks conserved residue(s) required for the propagation of feature annotation.</text>
</comment>
<comment type="cofactor">
    <cofactor evidence="9">
        <name>Zn(2+)</name>
        <dbReference type="ChEBI" id="CHEBI:29105"/>
    </cofactor>
    <text evidence="9">Binds 1 zinc ion per subunit.</text>
</comment>
<dbReference type="GO" id="GO:0009117">
    <property type="term" value="P:nucleotide metabolic process"/>
    <property type="evidence" value="ECO:0007669"/>
    <property type="project" value="UniProtKB-KW"/>
</dbReference>
<dbReference type="Gene3D" id="3.20.20.140">
    <property type="entry name" value="Metal-dependent hydrolases"/>
    <property type="match status" value="1"/>
</dbReference>
<dbReference type="PANTHER" id="PTHR11409">
    <property type="entry name" value="ADENOSINE DEAMINASE"/>
    <property type="match status" value="1"/>
</dbReference>
<feature type="site" description="Important for catalytic activity" evidence="9">
    <location>
        <position position="224"/>
    </location>
</feature>
<organism evidence="11 12">
    <name type="scientific">Clostridium paridis</name>
    <dbReference type="NCBI Taxonomy" id="2803863"/>
    <lineage>
        <taxon>Bacteria</taxon>
        <taxon>Bacillati</taxon>
        <taxon>Bacillota</taxon>
        <taxon>Clostridia</taxon>
        <taxon>Eubacteriales</taxon>
        <taxon>Clostridiaceae</taxon>
        <taxon>Clostridium</taxon>
    </lineage>
</organism>
<accession>A0A937FJ59</accession>
<name>A0A937FJ59_9CLOT</name>
<gene>
    <name evidence="9" type="primary">add</name>
    <name evidence="11" type="ORF">JK634_11655</name>
</gene>